<reference evidence="10" key="5">
    <citation type="submission" date="2025-09" db="UniProtKB">
        <authorList>
            <consortium name="Ensembl"/>
        </authorList>
    </citation>
    <scope>IDENTIFICATION</scope>
</reference>
<feature type="chain" id="PRO_5024527365" description="CTCK domain-containing protein" evidence="6">
    <location>
        <begin position="21"/>
        <end position="267"/>
    </location>
</feature>
<dbReference type="PROSITE" id="PS01225">
    <property type="entry name" value="CTCK_2"/>
    <property type="match status" value="1"/>
</dbReference>
<evidence type="ECO:0000256" key="5">
    <source>
        <dbReference type="ARBA" id="ARBA00023157"/>
    </source>
</evidence>
<keyword evidence="3 6" id="KW-0964">Secreted</keyword>
<dbReference type="Ensembl" id="ENSCMIT00000042516.1">
    <property type="protein sequence ID" value="ENSCMIP00000041918.1"/>
    <property type="gene ID" value="ENSCMIG00000017448.1"/>
</dbReference>
<evidence type="ECO:0000313" key="10">
    <source>
        <dbReference type="Ensembl" id="ENSCMIP00000041918.1"/>
    </source>
</evidence>
<dbReference type="PIRSF" id="PIRSF027807">
    <property type="entry name" value="Cerberus"/>
    <property type="match status" value="1"/>
</dbReference>
<dbReference type="InterPro" id="IPR016860">
    <property type="entry name" value="Cerberus"/>
</dbReference>
<dbReference type="InParanoid" id="A0A4W3JUR8"/>
<evidence type="ECO:0000259" key="9">
    <source>
        <dbReference type="PROSITE" id="PS01225"/>
    </source>
</evidence>
<dbReference type="FunCoup" id="A0A4W3JUR8">
    <property type="interactions" value="3"/>
</dbReference>
<dbReference type="Proteomes" id="UP000314986">
    <property type="component" value="Unassembled WGS sequence"/>
</dbReference>
<evidence type="ECO:0000313" key="11">
    <source>
        <dbReference type="Proteomes" id="UP000314986"/>
    </source>
</evidence>
<dbReference type="PANTHER" id="PTHR15273">
    <property type="entry name" value="DAN DOMAIN FAMILY MEMBER 5"/>
    <property type="match status" value="1"/>
</dbReference>
<feature type="region of interest" description="Disordered" evidence="8">
    <location>
        <begin position="74"/>
        <end position="129"/>
    </location>
</feature>
<dbReference type="GO" id="GO:0005576">
    <property type="term" value="C:extracellular region"/>
    <property type="evidence" value="ECO:0007669"/>
    <property type="project" value="UniProtKB-SubCell"/>
</dbReference>
<feature type="signal peptide" evidence="6">
    <location>
        <begin position="1"/>
        <end position="20"/>
    </location>
</feature>
<dbReference type="STRING" id="7868.ENSCMIP00000041918"/>
<accession>A0A4W3JUR8</accession>
<evidence type="ECO:0000256" key="4">
    <source>
        <dbReference type="ARBA" id="ARBA00022729"/>
    </source>
</evidence>
<keyword evidence="11" id="KW-1185">Reference proteome</keyword>
<evidence type="ECO:0000256" key="7">
    <source>
        <dbReference type="PROSITE-ProRule" id="PRU00039"/>
    </source>
</evidence>
<comment type="similarity">
    <text evidence="2 6">Belongs to the DAN family.</text>
</comment>
<keyword evidence="4 6" id="KW-0732">Signal</keyword>
<feature type="compositionally biased region" description="Polar residues" evidence="8">
    <location>
        <begin position="74"/>
        <end position="92"/>
    </location>
</feature>
<proteinExistence type="inferred from homology"/>
<comment type="caution">
    <text evidence="7">Lacks conserved residue(s) required for the propagation of feature annotation.</text>
</comment>
<dbReference type="InterPro" id="IPR006207">
    <property type="entry name" value="Cys_knot_C"/>
</dbReference>
<comment type="subcellular location">
    <subcellularLocation>
        <location evidence="1 6">Secreted</location>
    </subcellularLocation>
</comment>
<dbReference type="InterPro" id="IPR029034">
    <property type="entry name" value="Cystine-knot_cytokine"/>
</dbReference>
<dbReference type="GO" id="GO:0003002">
    <property type="term" value="P:regionalization"/>
    <property type="evidence" value="ECO:0007669"/>
    <property type="project" value="UniProtKB-ARBA"/>
</dbReference>
<evidence type="ECO:0000256" key="8">
    <source>
        <dbReference type="SAM" id="MobiDB-lite"/>
    </source>
</evidence>
<evidence type="ECO:0000256" key="3">
    <source>
        <dbReference type="ARBA" id="ARBA00022525"/>
    </source>
</evidence>
<reference evidence="10" key="4">
    <citation type="submission" date="2025-08" db="UniProtKB">
        <authorList>
            <consortium name="Ensembl"/>
        </authorList>
    </citation>
    <scope>IDENTIFICATION</scope>
</reference>
<sequence length="267" mass="29696">MHLLPIKLLVIVTLITSVQGKNLPKKTRRRPLFLVSGSQQRKENGSELGIVELSLISHLEELPEASTVLEGVTRGQTNKQMTQKTEQSQVLPMSSPAKESARGSLGDIKRKESPTASDDAFGVQSRSTPPDPKFAKKFWNHFLVRRGSALQDLILPMKADEMQQETCGTVPFSQSITHKDCEQVVLQNNLCFGKCSSFHVPGAEDRFYTFCSHCLPTQFHLINIQLKCKGGGVVGKVLMMVEKCKCEVQQDKHLPLGLVETDLNKQI</sequence>
<name>A0A4W3JUR8_CALMI</name>
<reference evidence="11" key="3">
    <citation type="journal article" date="2014" name="Nature">
        <title>Elephant shark genome provides unique insights into gnathostome evolution.</title>
        <authorList>
            <consortium name="International Elephant Shark Genome Sequencing Consortium"/>
            <person name="Venkatesh B."/>
            <person name="Lee A.P."/>
            <person name="Ravi V."/>
            <person name="Maurya A.K."/>
            <person name="Lian M.M."/>
            <person name="Swann J.B."/>
            <person name="Ohta Y."/>
            <person name="Flajnik M.F."/>
            <person name="Sutoh Y."/>
            <person name="Kasahara M."/>
            <person name="Hoon S."/>
            <person name="Gangu V."/>
            <person name="Roy S.W."/>
            <person name="Irimia M."/>
            <person name="Korzh V."/>
            <person name="Kondrychyn I."/>
            <person name="Lim Z.W."/>
            <person name="Tay B.H."/>
            <person name="Tohari S."/>
            <person name="Kong K.W."/>
            <person name="Ho S."/>
            <person name="Lorente-Galdos B."/>
            <person name="Quilez J."/>
            <person name="Marques-Bonet T."/>
            <person name="Raney B.J."/>
            <person name="Ingham P.W."/>
            <person name="Tay A."/>
            <person name="Hillier L.W."/>
            <person name="Minx P."/>
            <person name="Boehm T."/>
            <person name="Wilson R.K."/>
            <person name="Brenner S."/>
            <person name="Warren W.C."/>
        </authorList>
    </citation>
    <scope>NUCLEOTIDE SEQUENCE [LARGE SCALE GENOMIC DNA]</scope>
</reference>
<dbReference type="GO" id="GO:0032926">
    <property type="term" value="P:negative regulation of activin receptor signaling pathway"/>
    <property type="evidence" value="ECO:0007669"/>
    <property type="project" value="UniProtKB-ARBA"/>
</dbReference>
<dbReference type="Gene3D" id="2.10.90.10">
    <property type="entry name" value="Cystine-knot cytokines"/>
    <property type="match status" value="1"/>
</dbReference>
<reference evidence="11" key="2">
    <citation type="journal article" date="2007" name="PLoS Biol.">
        <title>Survey sequencing and comparative analysis of the elephant shark (Callorhinchus milii) genome.</title>
        <authorList>
            <person name="Venkatesh B."/>
            <person name="Kirkness E.F."/>
            <person name="Loh Y.H."/>
            <person name="Halpern A.L."/>
            <person name="Lee A.P."/>
            <person name="Johnson J."/>
            <person name="Dandona N."/>
            <person name="Viswanathan L.D."/>
            <person name="Tay A."/>
            <person name="Venter J.C."/>
            <person name="Strausberg R.L."/>
            <person name="Brenner S."/>
        </authorList>
    </citation>
    <scope>NUCLEOTIDE SEQUENCE [LARGE SCALE GENOMIC DNA]</scope>
</reference>
<protein>
    <recommendedName>
        <fullName evidence="9">CTCK domain-containing protein</fullName>
    </recommendedName>
</protein>
<evidence type="ECO:0000256" key="6">
    <source>
        <dbReference type="PIRNR" id="PIRNR027807"/>
    </source>
</evidence>
<dbReference type="AlphaFoldDB" id="A0A4W3JUR8"/>
<feature type="domain" description="CTCK" evidence="9">
    <location>
        <begin position="167"/>
        <end position="255"/>
    </location>
</feature>
<dbReference type="SMART" id="SM00041">
    <property type="entry name" value="CT"/>
    <property type="match status" value="1"/>
</dbReference>
<dbReference type="PANTHER" id="PTHR15273:SF8">
    <property type="entry name" value="CERBERUS"/>
    <property type="match status" value="1"/>
</dbReference>
<dbReference type="GeneTree" id="ENSGT00530000063926"/>
<keyword evidence="5" id="KW-1015">Disulfide bond</keyword>
<dbReference type="Pfam" id="PF03045">
    <property type="entry name" value="DAN"/>
    <property type="match status" value="1"/>
</dbReference>
<dbReference type="InterPro" id="IPR004133">
    <property type="entry name" value="DAN_dom"/>
</dbReference>
<evidence type="ECO:0000256" key="1">
    <source>
        <dbReference type="ARBA" id="ARBA00004613"/>
    </source>
</evidence>
<dbReference type="GO" id="GO:0048513">
    <property type="term" value="P:animal organ development"/>
    <property type="evidence" value="ECO:0007669"/>
    <property type="project" value="UniProtKB-ARBA"/>
</dbReference>
<evidence type="ECO:0000256" key="2">
    <source>
        <dbReference type="ARBA" id="ARBA00007872"/>
    </source>
</evidence>
<organism evidence="10 11">
    <name type="scientific">Callorhinchus milii</name>
    <name type="common">Ghost shark</name>
    <dbReference type="NCBI Taxonomy" id="7868"/>
    <lineage>
        <taxon>Eukaryota</taxon>
        <taxon>Metazoa</taxon>
        <taxon>Chordata</taxon>
        <taxon>Craniata</taxon>
        <taxon>Vertebrata</taxon>
        <taxon>Chondrichthyes</taxon>
        <taxon>Holocephali</taxon>
        <taxon>Chimaeriformes</taxon>
        <taxon>Callorhinchidae</taxon>
        <taxon>Callorhinchus</taxon>
    </lineage>
</organism>
<reference evidence="11" key="1">
    <citation type="journal article" date="2006" name="Science">
        <title>Ancient noncoding elements conserved in the human genome.</title>
        <authorList>
            <person name="Venkatesh B."/>
            <person name="Kirkness E.F."/>
            <person name="Loh Y.H."/>
            <person name="Halpern A.L."/>
            <person name="Lee A.P."/>
            <person name="Johnson J."/>
            <person name="Dandona N."/>
            <person name="Viswanathan L.D."/>
            <person name="Tay A."/>
            <person name="Venter J.C."/>
            <person name="Strausberg R.L."/>
            <person name="Brenner S."/>
        </authorList>
    </citation>
    <scope>NUCLEOTIDE SEQUENCE [LARGE SCALE GENOMIC DNA]</scope>
</reference>